<keyword evidence="2" id="KW-0575">Peroxidase</keyword>
<comment type="cofactor">
    <cofactor evidence="1">
        <name>heme b</name>
        <dbReference type="ChEBI" id="CHEBI:60344"/>
    </cofactor>
</comment>
<evidence type="ECO:0000259" key="11">
    <source>
        <dbReference type="Pfam" id="PF21105"/>
    </source>
</evidence>
<protein>
    <recommendedName>
        <fullName evidence="14">Dye-decolorizing peroxidase msp1</fullName>
    </recommendedName>
</protein>
<feature type="domain" description="DyP dimeric alpha+beta barrel" evidence="11">
    <location>
        <begin position="8"/>
        <end position="99"/>
    </location>
</feature>
<comment type="caution">
    <text evidence="12">The sequence shown here is derived from an EMBL/GenBank/DDBJ whole genome shotgun (WGS) entry which is preliminary data.</text>
</comment>
<dbReference type="RefSeq" id="XP_043143229.1">
    <property type="nucleotide sequence ID" value="XM_043287294.1"/>
</dbReference>
<keyword evidence="6" id="KW-0560">Oxidoreductase</keyword>
<dbReference type="PANTHER" id="PTHR30521">
    <property type="entry name" value="DEFERROCHELATASE/PEROXIDASE"/>
    <property type="match status" value="1"/>
</dbReference>
<dbReference type="GO" id="GO:0046872">
    <property type="term" value="F:metal ion binding"/>
    <property type="evidence" value="ECO:0007669"/>
    <property type="project" value="UniProtKB-KW"/>
</dbReference>
<evidence type="ECO:0000256" key="8">
    <source>
        <dbReference type="ARBA" id="ARBA00025737"/>
    </source>
</evidence>
<dbReference type="PANTHER" id="PTHR30521:SF4">
    <property type="entry name" value="DEFERROCHELATASE"/>
    <property type="match status" value="1"/>
</dbReference>
<proteinExistence type="inferred from homology"/>
<dbReference type="GO" id="GO:0020037">
    <property type="term" value="F:heme binding"/>
    <property type="evidence" value="ECO:0007669"/>
    <property type="project" value="InterPro"/>
</dbReference>
<dbReference type="SUPFAM" id="SSF54909">
    <property type="entry name" value="Dimeric alpha+beta barrel"/>
    <property type="match status" value="1"/>
</dbReference>
<dbReference type="GO" id="GO:0004601">
    <property type="term" value="F:peroxidase activity"/>
    <property type="evidence" value="ECO:0007669"/>
    <property type="project" value="UniProtKB-KW"/>
</dbReference>
<evidence type="ECO:0000256" key="2">
    <source>
        <dbReference type="ARBA" id="ARBA00022559"/>
    </source>
</evidence>
<evidence type="ECO:0000259" key="10">
    <source>
        <dbReference type="Pfam" id="PF20628"/>
    </source>
</evidence>
<sequence>MAPFDLENIQGDIWPGLPKRQEVFLFFRIADDASQRQKFKEYLRNLIPDITTAKAVLDARARIREEKDKTAADDEASKLLPWSGVNIAFSSTGLAALGKHIMNTKVNMEEIRRDPAKWRELKKNQIRGDLFDKGMFDDLVYEGWDDPQELRREYKKDPETKQRQIDGVVFVASSTQKQLEKAVGLVKEKLHMRDIDDDIDEDAACKLILTRKGKARPRQLKGKEHFGFQDGISQPQLEGLDPPPKGEKEPKAVPPGLILIGHDGDALKQPAWTKDGSFMVFRDLQQLVPEFDQFLEDNAHASRSTEKSPASANKLGALIMGRWRNGTPVDLNPHDDNDPSLYRSNNFNYTPVGSHDRCPFAAHIRKMRPRADLDDDEAVIIRRGIAYGPEVSEEEKRNKKTSKERGMLFVCYQSDIRNGFNFLTTRWASNHHFPSNKYDAVGLSGPGIDGIAGQRLAHHPPRNMGLPDGKKPSEARLSLGAWVTHKGGEYFFTPSLKALREDLSSAPLQAKL</sequence>
<dbReference type="AlphaFoldDB" id="A0A8E0UW12"/>
<evidence type="ECO:0008006" key="14">
    <source>
        <dbReference type="Google" id="ProtNLM"/>
    </source>
</evidence>
<dbReference type="Proteomes" id="UP000036893">
    <property type="component" value="Unassembled WGS sequence"/>
</dbReference>
<keyword evidence="4" id="KW-0479">Metal-binding</keyword>
<dbReference type="NCBIfam" id="TIGR01413">
    <property type="entry name" value="Dyp_perox_fam"/>
    <property type="match status" value="1"/>
</dbReference>
<evidence type="ECO:0000256" key="9">
    <source>
        <dbReference type="SAM" id="MobiDB-lite"/>
    </source>
</evidence>
<evidence type="ECO:0000256" key="7">
    <source>
        <dbReference type="ARBA" id="ARBA00023004"/>
    </source>
</evidence>
<accession>A0A8E0UW12</accession>
<comment type="similarity">
    <text evidence="8">Belongs to the DyP-type peroxidase family.</text>
</comment>
<evidence type="ECO:0000256" key="3">
    <source>
        <dbReference type="ARBA" id="ARBA00022617"/>
    </source>
</evidence>
<dbReference type="InterPro" id="IPR048328">
    <property type="entry name" value="Dyp_perox_C"/>
</dbReference>
<dbReference type="Pfam" id="PF21105">
    <property type="entry name" value="DyP_N"/>
    <property type="match status" value="1"/>
</dbReference>
<reference evidence="12" key="2">
    <citation type="submission" date="2021-01" db="EMBL/GenBank/DDBJ databases">
        <title>Pan-genome distribution and transcriptional activeness of fungal secondary metabolism genes in Aspergillus section Fumigati.</title>
        <authorList>
            <person name="Takahashi H."/>
            <person name="Umemura M."/>
            <person name="Ninomiya A."/>
            <person name="Kusuya Y."/>
            <person name="Urayama S."/>
            <person name="Shimizu M."/>
            <person name="Watanabe A."/>
            <person name="Kamei K."/>
            <person name="Yaguchi T."/>
            <person name="Hagiwara D."/>
        </authorList>
    </citation>
    <scope>NUCLEOTIDE SEQUENCE</scope>
    <source>
        <strain evidence="12">IFM 46973</strain>
    </source>
</reference>
<dbReference type="EMBL" id="BBXM02000002">
    <property type="protein sequence ID" value="GIC85963.1"/>
    <property type="molecule type" value="Genomic_DNA"/>
</dbReference>
<gene>
    <name evidence="12" type="ORF">Aud_002322</name>
</gene>
<evidence type="ECO:0000313" key="12">
    <source>
        <dbReference type="EMBL" id="GIC85963.1"/>
    </source>
</evidence>
<keyword evidence="5" id="KW-0732">Signal</keyword>
<dbReference type="Pfam" id="PF20628">
    <property type="entry name" value="Dyp_perox_C"/>
    <property type="match status" value="1"/>
</dbReference>
<dbReference type="InterPro" id="IPR011008">
    <property type="entry name" value="Dimeric_a/b-barrel"/>
</dbReference>
<dbReference type="PROSITE" id="PS51404">
    <property type="entry name" value="DYP_PEROXIDASE"/>
    <property type="match status" value="1"/>
</dbReference>
<dbReference type="InterPro" id="IPR006314">
    <property type="entry name" value="Dyp_peroxidase"/>
</dbReference>
<dbReference type="GeneID" id="66989798"/>
<evidence type="ECO:0000256" key="4">
    <source>
        <dbReference type="ARBA" id="ARBA00022723"/>
    </source>
</evidence>
<keyword evidence="7" id="KW-0408">Iron</keyword>
<dbReference type="GO" id="GO:0005829">
    <property type="term" value="C:cytosol"/>
    <property type="evidence" value="ECO:0007669"/>
    <property type="project" value="TreeGrafter"/>
</dbReference>
<organism evidence="12 13">
    <name type="scientific">Aspergillus udagawae</name>
    <dbReference type="NCBI Taxonomy" id="91492"/>
    <lineage>
        <taxon>Eukaryota</taxon>
        <taxon>Fungi</taxon>
        <taxon>Dikarya</taxon>
        <taxon>Ascomycota</taxon>
        <taxon>Pezizomycotina</taxon>
        <taxon>Eurotiomycetes</taxon>
        <taxon>Eurotiomycetidae</taxon>
        <taxon>Eurotiales</taxon>
        <taxon>Aspergillaceae</taxon>
        <taxon>Aspergillus</taxon>
        <taxon>Aspergillus subgen. Fumigati</taxon>
    </lineage>
</organism>
<evidence type="ECO:0000256" key="6">
    <source>
        <dbReference type="ARBA" id="ARBA00023002"/>
    </source>
</evidence>
<evidence type="ECO:0000256" key="5">
    <source>
        <dbReference type="ARBA" id="ARBA00022729"/>
    </source>
</evidence>
<reference evidence="12" key="1">
    <citation type="journal article" date="2015" name="Genome Announc.">
        <title>Draft Genome Sequence of the Pathogenic Filamentous Fungus Aspergillus udagawae Strain IFM 46973T.</title>
        <authorList>
            <person name="Kusuya Y."/>
            <person name="Takahashi-Nakaguchi A."/>
            <person name="Takahashi H."/>
            <person name="Yaguchi T."/>
        </authorList>
    </citation>
    <scope>NUCLEOTIDE SEQUENCE</scope>
    <source>
        <strain evidence="12">IFM 46973</strain>
    </source>
</reference>
<feature type="region of interest" description="Disordered" evidence="9">
    <location>
        <begin position="225"/>
        <end position="251"/>
    </location>
</feature>
<keyword evidence="3" id="KW-0349">Heme</keyword>
<evidence type="ECO:0000313" key="13">
    <source>
        <dbReference type="Proteomes" id="UP000036893"/>
    </source>
</evidence>
<name>A0A8E0UW12_9EURO</name>
<feature type="domain" description="Dyp-type peroxidase C-terminal" evidence="10">
    <location>
        <begin position="268"/>
        <end position="427"/>
    </location>
</feature>
<dbReference type="InterPro" id="IPR049509">
    <property type="entry name" value="DyP_N"/>
</dbReference>
<evidence type="ECO:0000256" key="1">
    <source>
        <dbReference type="ARBA" id="ARBA00001970"/>
    </source>
</evidence>